<evidence type="ECO:0000313" key="1">
    <source>
        <dbReference type="EMBL" id="VDO30211.1"/>
    </source>
</evidence>
<name>A0A183H2B4_9BILA</name>
<evidence type="ECO:0000313" key="3">
    <source>
        <dbReference type="WBParaSite" id="OFLC_0000162301-mRNA-1"/>
    </source>
</evidence>
<protein>
    <submittedName>
        <fullName evidence="3">Secreted protein</fullName>
    </submittedName>
</protein>
<dbReference type="EMBL" id="UZAJ01000804">
    <property type="protein sequence ID" value="VDO30211.1"/>
    <property type="molecule type" value="Genomic_DNA"/>
</dbReference>
<dbReference type="WBParaSite" id="OFLC_0000162301-mRNA-1">
    <property type="protein sequence ID" value="OFLC_0000162301-mRNA-1"/>
    <property type="gene ID" value="OFLC_0000162301"/>
</dbReference>
<dbReference type="Proteomes" id="UP000267606">
    <property type="component" value="Unassembled WGS sequence"/>
</dbReference>
<proteinExistence type="predicted"/>
<dbReference type="AlphaFoldDB" id="A0A183H2B4"/>
<gene>
    <name evidence="1" type="ORF">OFLC_LOCUS1624</name>
</gene>
<sequence>MSSRRHAQMRAYTRSLIFSKIAVTVGSSYSASVPLTKNWPLAAHVQCLASLNEAELRLQLHARSSPWSLTIAATLESSFCIQNTGIRMMEELRRSRNHCLLKFGKS</sequence>
<organism evidence="3">
    <name type="scientific">Onchocerca flexuosa</name>
    <dbReference type="NCBI Taxonomy" id="387005"/>
    <lineage>
        <taxon>Eukaryota</taxon>
        <taxon>Metazoa</taxon>
        <taxon>Ecdysozoa</taxon>
        <taxon>Nematoda</taxon>
        <taxon>Chromadorea</taxon>
        <taxon>Rhabditida</taxon>
        <taxon>Spirurina</taxon>
        <taxon>Spiruromorpha</taxon>
        <taxon>Filarioidea</taxon>
        <taxon>Onchocercidae</taxon>
        <taxon>Onchocerca</taxon>
    </lineage>
</organism>
<reference evidence="1 2" key="2">
    <citation type="submission" date="2018-11" db="EMBL/GenBank/DDBJ databases">
        <authorList>
            <consortium name="Pathogen Informatics"/>
        </authorList>
    </citation>
    <scope>NUCLEOTIDE SEQUENCE [LARGE SCALE GENOMIC DNA]</scope>
</reference>
<keyword evidence="2" id="KW-1185">Reference proteome</keyword>
<evidence type="ECO:0000313" key="2">
    <source>
        <dbReference type="Proteomes" id="UP000267606"/>
    </source>
</evidence>
<reference evidence="3" key="1">
    <citation type="submission" date="2016-06" db="UniProtKB">
        <authorList>
            <consortium name="WormBaseParasite"/>
        </authorList>
    </citation>
    <scope>IDENTIFICATION</scope>
</reference>
<accession>A0A183H2B4</accession>